<dbReference type="EMBL" id="JAOWIN010000001">
    <property type="protein sequence ID" value="MDI9091628.1"/>
    <property type="molecule type" value="Genomic_DNA"/>
</dbReference>
<evidence type="ECO:0000313" key="5">
    <source>
        <dbReference type="EMBL" id="QWQ22349.1"/>
    </source>
</evidence>
<sequence length="116" mass="13648">MRTEHTRSVQTISHATELVNTFFDDNTEKFFSVRRLSMRKDPNRQLFIVTIENDNKSDEYEIVPFAELSYRQKKINIVVDPSTQYPELNQSITDVIEKIKSSILGYMSNYQKLSVH</sequence>
<reference evidence="1" key="2">
    <citation type="submission" date="2020-05" db="EMBL/GenBank/DDBJ databases">
        <authorList>
            <person name="Delgado-Blas J."/>
        </authorList>
    </citation>
    <scope>NUCLEOTIDE SEQUENCE</scope>
    <source>
        <strain evidence="1">BB1453</strain>
    </source>
</reference>
<dbReference type="Proteomes" id="UP001155882">
    <property type="component" value="Unassembled WGS sequence"/>
</dbReference>
<dbReference type="GeneID" id="92274633"/>
<dbReference type="Proteomes" id="UP000682358">
    <property type="component" value="Chromosome"/>
</dbReference>
<name>A0A264VYE9_PRORE</name>
<dbReference type="EMBL" id="CAHPSF010000002">
    <property type="protein sequence ID" value="CAB5676760.1"/>
    <property type="molecule type" value="Genomic_DNA"/>
</dbReference>
<evidence type="ECO:0000313" key="3">
    <source>
        <dbReference type="EMBL" id="MDI9091628.1"/>
    </source>
</evidence>
<reference evidence="3" key="5">
    <citation type="submission" date="2022-10" db="EMBL/GenBank/DDBJ databases">
        <title>Bacterial isolates recovered from the One Health project in Brazil.</title>
        <authorList>
            <person name="Valiatti T.B."/>
            <person name="Santos F."/>
            <person name="Cayo R."/>
            <person name="Gales A.C."/>
        </authorList>
    </citation>
    <scope>NUCLEOTIDE SEQUENCE</scope>
    <source>
        <strain evidence="3">PVR188</strain>
    </source>
</reference>
<dbReference type="Proteomes" id="UP001159001">
    <property type="component" value="Unassembled WGS sequence"/>
</dbReference>
<dbReference type="AlphaFoldDB" id="A0A264VYE9"/>
<evidence type="ECO:0000313" key="1">
    <source>
        <dbReference type="EMBL" id="CAB5676760.1"/>
    </source>
</evidence>
<organism evidence="4 6">
    <name type="scientific">Providencia rettgeri</name>
    <dbReference type="NCBI Taxonomy" id="587"/>
    <lineage>
        <taxon>Bacteria</taxon>
        <taxon>Pseudomonadati</taxon>
        <taxon>Pseudomonadota</taxon>
        <taxon>Gammaproteobacteria</taxon>
        <taxon>Enterobacterales</taxon>
        <taxon>Morganellaceae</taxon>
        <taxon>Providencia</taxon>
    </lineage>
</organism>
<reference evidence="2" key="4">
    <citation type="submission" date="2021-07" db="EMBL/GenBank/DDBJ databases">
        <authorList>
            <person name="Stanton E."/>
        </authorList>
    </citation>
    <scope>NUCLEOTIDE SEQUENCE</scope>
    <source>
        <strain evidence="2">2021EL-01139</strain>
    </source>
</reference>
<reference evidence="5" key="3">
    <citation type="submission" date="2021-06" db="EMBL/GenBank/DDBJ databases">
        <title>Emergence of genetically related NDM-1-producing Providencia rettgeri strains in Argentina.</title>
        <authorList>
            <person name="Pasteran F."/>
            <person name="Meo A."/>
            <person name="Gomez S."/>
            <person name="Derdoy L."/>
            <person name="Albronoz E."/>
            <person name="Faccone D."/>
            <person name="Guerriero L."/>
            <person name="Archuby D."/>
            <person name="Tarzia A."/>
            <person name="Lopez M."/>
            <person name="Corso A."/>
        </authorList>
    </citation>
    <scope>NUCLEOTIDE SEQUENCE</scope>
    <source>
        <strain evidence="5">PreM15628</strain>
    </source>
</reference>
<dbReference type="EMBL" id="NOWC01000001">
    <property type="protein sequence ID" value="OZS76368.1"/>
    <property type="molecule type" value="Genomic_DNA"/>
</dbReference>
<dbReference type="Proteomes" id="UP000216001">
    <property type="component" value="Unassembled WGS sequence"/>
</dbReference>
<reference evidence="4 6" key="1">
    <citation type="submission" date="2017-07" db="EMBL/GenBank/DDBJ databases">
        <title>blaIMP-27 on transferable plasmids in Proteus mirabilis and Providencia rettgeri.</title>
        <authorList>
            <person name="Potter R."/>
        </authorList>
    </citation>
    <scope>NUCLEOTIDE SEQUENCE [LARGE SCALE GENOMIC DNA]</scope>
    <source>
        <strain evidence="4 6">PR1</strain>
    </source>
</reference>
<dbReference type="RefSeq" id="WP_004253374.1">
    <property type="nucleotide sequence ID" value="NZ_ABDWLN020000036.1"/>
</dbReference>
<dbReference type="EMBL" id="CP076405">
    <property type="protein sequence ID" value="QWQ22349.1"/>
    <property type="molecule type" value="Genomic_DNA"/>
</dbReference>
<dbReference type="Proteomes" id="UP000834611">
    <property type="component" value="Unassembled WGS sequence"/>
</dbReference>
<gene>
    <name evidence="4" type="ORF">CHI95_00615</name>
    <name evidence="1" type="ORF">GHA_01049</name>
    <name evidence="5" type="ORF">KOF27_08590</name>
    <name evidence="2" type="ORF">KYI77_15340</name>
    <name evidence="3" type="ORF">OGX73_03210</name>
</gene>
<accession>A0A264VYE9</accession>
<proteinExistence type="predicted"/>
<evidence type="ECO:0000313" key="6">
    <source>
        <dbReference type="Proteomes" id="UP000216001"/>
    </source>
</evidence>
<evidence type="ECO:0000313" key="4">
    <source>
        <dbReference type="EMBL" id="OZS76368.1"/>
    </source>
</evidence>
<protein>
    <submittedName>
        <fullName evidence="4">Uncharacterized protein</fullName>
    </submittedName>
</protein>
<dbReference type="EMBL" id="JAHWLI010000053">
    <property type="protein sequence ID" value="MBW3117826.1"/>
    <property type="molecule type" value="Genomic_DNA"/>
</dbReference>
<evidence type="ECO:0000313" key="2">
    <source>
        <dbReference type="EMBL" id="MBW3117826.1"/>
    </source>
</evidence>